<evidence type="ECO:0000256" key="2">
    <source>
        <dbReference type="ARBA" id="ARBA00023015"/>
    </source>
</evidence>
<dbReference type="InterPro" id="IPR021858">
    <property type="entry name" value="Fun_TF"/>
</dbReference>
<organism evidence="9 10">
    <name type="scientific">Aspergillus ruber (strain CBS 135680)</name>
    <dbReference type="NCBI Taxonomy" id="1388766"/>
    <lineage>
        <taxon>Eukaryota</taxon>
        <taxon>Fungi</taxon>
        <taxon>Dikarya</taxon>
        <taxon>Ascomycota</taxon>
        <taxon>Pezizomycotina</taxon>
        <taxon>Eurotiomycetes</taxon>
        <taxon>Eurotiomycetidae</taxon>
        <taxon>Eurotiales</taxon>
        <taxon>Aspergillaceae</taxon>
        <taxon>Aspergillus</taxon>
        <taxon>Aspergillus subgen. Aspergillus</taxon>
    </lineage>
</organism>
<dbReference type="GO" id="GO:0045944">
    <property type="term" value="P:positive regulation of transcription by RNA polymerase II"/>
    <property type="evidence" value="ECO:0007669"/>
    <property type="project" value="TreeGrafter"/>
</dbReference>
<evidence type="ECO:0000256" key="4">
    <source>
        <dbReference type="ARBA" id="ARBA00023163"/>
    </source>
</evidence>
<dbReference type="PROSITE" id="PS00463">
    <property type="entry name" value="ZN2_CY6_FUNGAL_1"/>
    <property type="match status" value="1"/>
</dbReference>
<dbReference type="EMBL" id="KK088419">
    <property type="protein sequence ID" value="EYE96258.1"/>
    <property type="molecule type" value="Genomic_DNA"/>
</dbReference>
<dbReference type="RefSeq" id="XP_040639946.1">
    <property type="nucleotide sequence ID" value="XM_040784136.1"/>
</dbReference>
<protein>
    <recommendedName>
        <fullName evidence="8">Zn(2)-C6 fungal-type domain-containing protein</fullName>
    </recommendedName>
</protein>
<keyword evidence="7" id="KW-0472">Membrane</keyword>
<dbReference type="GO" id="GO:0005634">
    <property type="term" value="C:nucleus"/>
    <property type="evidence" value="ECO:0007669"/>
    <property type="project" value="UniProtKB-SubCell"/>
</dbReference>
<dbReference type="PANTHER" id="PTHR37534:SF16">
    <property type="entry name" value="ZN(II)2CYS6 TRANSCRIPTION FACTOR (EUROFUNG)-RELATED"/>
    <property type="match status" value="1"/>
</dbReference>
<feature type="region of interest" description="Disordered" evidence="6">
    <location>
        <begin position="1"/>
        <end position="21"/>
    </location>
</feature>
<keyword evidence="2" id="KW-0805">Transcription regulation</keyword>
<evidence type="ECO:0000259" key="8">
    <source>
        <dbReference type="PROSITE" id="PS50048"/>
    </source>
</evidence>
<dbReference type="SMART" id="SM00066">
    <property type="entry name" value="GAL4"/>
    <property type="match status" value="1"/>
</dbReference>
<evidence type="ECO:0000256" key="5">
    <source>
        <dbReference type="ARBA" id="ARBA00023242"/>
    </source>
</evidence>
<dbReference type="AlphaFoldDB" id="A0A017SGZ9"/>
<reference evidence="10" key="1">
    <citation type="journal article" date="2014" name="Nat. Commun.">
        <title>Genomic adaptations of the halophilic Dead Sea filamentous fungus Eurotium rubrum.</title>
        <authorList>
            <person name="Kis-Papo T."/>
            <person name="Weig A.R."/>
            <person name="Riley R."/>
            <person name="Persoh D."/>
            <person name="Salamov A."/>
            <person name="Sun H."/>
            <person name="Lipzen A."/>
            <person name="Wasser S.P."/>
            <person name="Rambold G."/>
            <person name="Grigoriev I.V."/>
            <person name="Nevo E."/>
        </authorList>
    </citation>
    <scope>NUCLEOTIDE SEQUENCE [LARGE SCALE GENOMIC DNA]</scope>
    <source>
        <strain evidence="10">CBS 135680</strain>
    </source>
</reference>
<accession>A0A017SGZ9</accession>
<dbReference type="OrthoDB" id="1919336at2759"/>
<dbReference type="InterPro" id="IPR001138">
    <property type="entry name" value="Zn2Cys6_DnaBD"/>
</dbReference>
<keyword evidence="10" id="KW-1185">Reference proteome</keyword>
<keyword evidence="5" id="KW-0539">Nucleus</keyword>
<feature type="domain" description="Zn(2)-C6 fungal-type" evidence="8">
    <location>
        <begin position="21"/>
        <end position="51"/>
    </location>
</feature>
<evidence type="ECO:0000256" key="6">
    <source>
        <dbReference type="SAM" id="MobiDB-lite"/>
    </source>
</evidence>
<dbReference type="GO" id="GO:0000976">
    <property type="term" value="F:transcription cis-regulatory region binding"/>
    <property type="evidence" value="ECO:0007669"/>
    <property type="project" value="TreeGrafter"/>
</dbReference>
<dbReference type="Pfam" id="PF00172">
    <property type="entry name" value="Zn_clus"/>
    <property type="match status" value="1"/>
</dbReference>
<keyword evidence="7" id="KW-0812">Transmembrane</keyword>
<evidence type="ECO:0000256" key="1">
    <source>
        <dbReference type="ARBA" id="ARBA00004123"/>
    </source>
</evidence>
<evidence type="ECO:0000256" key="7">
    <source>
        <dbReference type="SAM" id="Phobius"/>
    </source>
</evidence>
<comment type="subcellular location">
    <subcellularLocation>
        <location evidence="1">Nucleus</location>
    </subcellularLocation>
</comment>
<dbReference type="SUPFAM" id="SSF57701">
    <property type="entry name" value="Zn2/Cys6 DNA-binding domain"/>
    <property type="match status" value="1"/>
</dbReference>
<gene>
    <name evidence="9" type="ORF">EURHEDRAFT_453594</name>
</gene>
<evidence type="ECO:0000256" key="3">
    <source>
        <dbReference type="ARBA" id="ARBA00023125"/>
    </source>
</evidence>
<name>A0A017SGZ9_ASPRC</name>
<dbReference type="GO" id="GO:0008270">
    <property type="term" value="F:zinc ion binding"/>
    <property type="evidence" value="ECO:0007669"/>
    <property type="project" value="InterPro"/>
</dbReference>
<evidence type="ECO:0000313" key="10">
    <source>
        <dbReference type="Proteomes" id="UP000019804"/>
    </source>
</evidence>
<dbReference type="Pfam" id="PF11951">
    <property type="entry name" value="Fungal_trans_2"/>
    <property type="match status" value="1"/>
</dbReference>
<keyword evidence="7" id="KW-1133">Transmembrane helix</keyword>
<keyword evidence="4" id="KW-0804">Transcription</keyword>
<dbReference type="GO" id="GO:0000981">
    <property type="term" value="F:DNA-binding transcription factor activity, RNA polymerase II-specific"/>
    <property type="evidence" value="ECO:0007669"/>
    <property type="project" value="InterPro"/>
</dbReference>
<dbReference type="CDD" id="cd00067">
    <property type="entry name" value="GAL4"/>
    <property type="match status" value="1"/>
</dbReference>
<dbReference type="Proteomes" id="UP000019804">
    <property type="component" value="Unassembled WGS sequence"/>
</dbReference>
<dbReference type="HOGENOM" id="CLU_686913_0_0_1"/>
<proteinExistence type="predicted"/>
<dbReference type="GeneID" id="63699260"/>
<dbReference type="Gene3D" id="4.10.240.10">
    <property type="entry name" value="Zn(2)-C6 fungal-type DNA-binding domain"/>
    <property type="match status" value="1"/>
</dbReference>
<dbReference type="InterPro" id="IPR036864">
    <property type="entry name" value="Zn2-C6_fun-type_DNA-bd_sf"/>
</dbReference>
<dbReference type="PANTHER" id="PTHR37534">
    <property type="entry name" value="TRANSCRIPTIONAL ACTIVATOR PROTEIN UGA3"/>
    <property type="match status" value="1"/>
</dbReference>
<evidence type="ECO:0000313" key="9">
    <source>
        <dbReference type="EMBL" id="EYE96258.1"/>
    </source>
</evidence>
<feature type="transmembrane region" description="Helical" evidence="7">
    <location>
        <begin position="408"/>
        <end position="430"/>
    </location>
</feature>
<sequence>MVTAGEGYNAPTTGHKRSKDGCQTCRHRKKKCDELRPTCSGCMRNNLSCQWLAHKPQRQRRRRPCHQNGQLWPRGVSIPQSLTGMVTVFAVPSRRMMCRLLDHFTHSGPLWMSIGPGRRDRFLRHVAGFALENPLTLNCILAMSAADLVKYDLEEPELGTMALEFYGSAIAGLSARVKKELIPRYPTEKHASASDDVLLAILLLCVHEAHNFSDASRMFPHLNAAAVILRQQRWCFAPRNPELRAFLLEIFCYFFALVAFSHGSSLNIAPAAGVFELILVQGDNVKSQSLLLGPSQELIATIFRVSMLTHFSNKPMDDERRLELARIELQLQSLDTNVPTTNSRQNNQDDLSHDDLALFKLYRLACLIYVKGTLDPRISPRDPSLQQIVISFVNELGSLPGGSSLNGLLVWPLVIAGLCAVACTHQRIIIGRFRTIYKTWRTDIMIRSMEFLRDRWKVYRELERASEARGSCFDVSLASYLCLQDLRLPAVLV</sequence>
<keyword evidence="3" id="KW-0238">DNA-binding</keyword>
<dbReference type="PROSITE" id="PS50048">
    <property type="entry name" value="ZN2_CY6_FUNGAL_2"/>
    <property type="match status" value="1"/>
</dbReference>